<sequence>MGTHPKPHEWIPYDGYSTKLDLAKAAVKQAKAHKEALLDAADQFTIQLLHWRCDTRMHNYNLADQPYKHDESWFVPLTDKEWADYRKWVDMENIRDDEAHTNWLSQEDRYSKLEDYNAFGTWGHSGPNCRSIYDSVLKSGRLKNPLVIDLVDTLSKADKMIEKTVAGLDKLIKLEQAELKKRKATESNKKWTKKVKMGLAKTPDDSDSEELPELPTLAIADNEPDVPGDLEGYADWAQSRHLHWCKIKVTRRMESQLEAKPTGPLDTDEYDKWPKGLRHLHYKIKINIDTKEHLWSYPWSLLSLALQSNWRWTNAGETLLLRLEQAF</sequence>
<gene>
    <name evidence="1" type="ORF">ASPCAL07225</name>
</gene>
<dbReference type="Proteomes" id="UP000054771">
    <property type="component" value="Unassembled WGS sequence"/>
</dbReference>
<evidence type="ECO:0000313" key="1">
    <source>
        <dbReference type="EMBL" id="CEL06116.1"/>
    </source>
</evidence>
<evidence type="ECO:0000313" key="2">
    <source>
        <dbReference type="Proteomes" id="UP000054771"/>
    </source>
</evidence>
<dbReference type="AlphaFoldDB" id="A0A0U5GY43"/>
<keyword evidence="2" id="KW-1185">Reference proteome</keyword>
<protein>
    <submittedName>
        <fullName evidence="1">Uncharacterized protein</fullName>
    </submittedName>
</protein>
<name>A0A0U5GY43_ASPCI</name>
<accession>A0A0U5GY43</accession>
<organism evidence="1 2">
    <name type="scientific">Aspergillus calidoustus</name>
    <dbReference type="NCBI Taxonomy" id="454130"/>
    <lineage>
        <taxon>Eukaryota</taxon>
        <taxon>Fungi</taxon>
        <taxon>Dikarya</taxon>
        <taxon>Ascomycota</taxon>
        <taxon>Pezizomycotina</taxon>
        <taxon>Eurotiomycetes</taxon>
        <taxon>Eurotiomycetidae</taxon>
        <taxon>Eurotiales</taxon>
        <taxon>Aspergillaceae</taxon>
        <taxon>Aspergillus</taxon>
        <taxon>Aspergillus subgen. Nidulantes</taxon>
    </lineage>
</organism>
<proteinExistence type="predicted"/>
<reference evidence="2" key="1">
    <citation type="journal article" date="2016" name="Genome Announc.">
        <title>Draft genome sequences of fungus Aspergillus calidoustus.</title>
        <authorList>
            <person name="Horn F."/>
            <person name="Linde J."/>
            <person name="Mattern D.J."/>
            <person name="Walther G."/>
            <person name="Guthke R."/>
            <person name="Scherlach K."/>
            <person name="Martin K."/>
            <person name="Brakhage A.A."/>
            <person name="Petzke L."/>
            <person name="Valiante V."/>
        </authorList>
    </citation>
    <scope>NUCLEOTIDE SEQUENCE [LARGE SCALE GENOMIC DNA]</scope>
    <source>
        <strain evidence="2">SF006504</strain>
    </source>
</reference>
<dbReference type="EMBL" id="CDMC01000005">
    <property type="protein sequence ID" value="CEL06116.1"/>
    <property type="molecule type" value="Genomic_DNA"/>
</dbReference>